<dbReference type="EMBL" id="JAXOJX010000094">
    <property type="protein sequence ID" value="MDZ5461040.1"/>
    <property type="molecule type" value="Genomic_DNA"/>
</dbReference>
<protein>
    <submittedName>
        <fullName evidence="1">Molybdate ABC transporter substrate-binding protein</fullName>
    </submittedName>
</protein>
<sequence>MSISSGAPSGHTPLQEVARTALLAGLSTIVAGGAAAQSAAAAPEAVPAGVTVYAAGSLRTALTEAAQAFERQSGTRVAFNFGPSGLLKDKLLAGERADVFASANMEHPQALAAAGRSGAARPFARNALCLLGAPSFSLNGQDVAQRLLDPALRVGTSTPGADPAGDYAWRFFDKVESSGAAGPGSAQRLKDRALQLAGGPASPTPPPGRSVYAWLLDEKQADVFITYCTNATLAVRESRALQVLPLPQKLEVAATYGLAVLQGATPAAEAFTRFLLGEGGQSVLRSWGFGPP</sequence>
<reference evidence="1 2" key="1">
    <citation type="submission" date="2023-11" db="EMBL/GenBank/DDBJ databases">
        <title>Draft genome of Azohydromonas lata strain H1 (DSM1123), a polyhydroxyalkanoate producer.</title>
        <authorList>
            <person name="Traversa D."/>
            <person name="D'Addabbo P."/>
            <person name="Pazzani C."/>
            <person name="Manzari C."/>
            <person name="Chiara M."/>
            <person name="Scrascia M."/>
        </authorList>
    </citation>
    <scope>NUCLEOTIDE SEQUENCE [LARGE SCALE GENOMIC DNA]</scope>
    <source>
        <strain evidence="1 2">H1</strain>
    </source>
</reference>
<keyword evidence="2" id="KW-1185">Reference proteome</keyword>
<dbReference type="NCBIfam" id="NF002918">
    <property type="entry name" value="PRK03537.1-4"/>
    <property type="match status" value="1"/>
</dbReference>
<dbReference type="Proteomes" id="UP001293718">
    <property type="component" value="Unassembled WGS sequence"/>
</dbReference>
<dbReference type="NCBIfam" id="NF002917">
    <property type="entry name" value="PRK03537.1-3"/>
    <property type="match status" value="1"/>
</dbReference>
<proteinExistence type="predicted"/>
<evidence type="ECO:0000313" key="1">
    <source>
        <dbReference type="EMBL" id="MDZ5461040.1"/>
    </source>
</evidence>
<dbReference type="PANTHER" id="PTHR30632:SF0">
    <property type="entry name" value="SULFATE-BINDING PROTEIN"/>
    <property type="match status" value="1"/>
</dbReference>
<dbReference type="RefSeq" id="WP_322468313.1">
    <property type="nucleotide sequence ID" value="NZ_JAXOJX010000094.1"/>
</dbReference>
<evidence type="ECO:0000313" key="2">
    <source>
        <dbReference type="Proteomes" id="UP001293718"/>
    </source>
</evidence>
<organism evidence="1 2">
    <name type="scientific">Azohydromonas lata</name>
    <dbReference type="NCBI Taxonomy" id="45677"/>
    <lineage>
        <taxon>Bacteria</taxon>
        <taxon>Pseudomonadati</taxon>
        <taxon>Pseudomonadota</taxon>
        <taxon>Betaproteobacteria</taxon>
        <taxon>Burkholderiales</taxon>
        <taxon>Sphaerotilaceae</taxon>
        <taxon>Azohydromonas</taxon>
    </lineage>
</organism>
<dbReference type="InterPro" id="IPR050682">
    <property type="entry name" value="ModA/WtpA"/>
</dbReference>
<dbReference type="Pfam" id="PF13531">
    <property type="entry name" value="SBP_bac_11"/>
    <property type="match status" value="1"/>
</dbReference>
<name>A0ABU5IQ87_9BURK</name>
<gene>
    <name evidence="1" type="ORF">SM757_31135</name>
</gene>
<accession>A0ABU5IQ87</accession>
<dbReference type="SUPFAM" id="SSF53850">
    <property type="entry name" value="Periplasmic binding protein-like II"/>
    <property type="match status" value="1"/>
</dbReference>
<dbReference type="Gene3D" id="3.40.190.10">
    <property type="entry name" value="Periplasmic binding protein-like II"/>
    <property type="match status" value="2"/>
</dbReference>
<dbReference type="PANTHER" id="PTHR30632">
    <property type="entry name" value="MOLYBDATE-BINDING PERIPLASMIC PROTEIN"/>
    <property type="match status" value="1"/>
</dbReference>
<comment type="caution">
    <text evidence="1">The sequence shown here is derived from an EMBL/GenBank/DDBJ whole genome shotgun (WGS) entry which is preliminary data.</text>
</comment>